<evidence type="ECO:0000313" key="3">
    <source>
        <dbReference type="Proteomes" id="UP000318053"/>
    </source>
</evidence>
<evidence type="ECO:0000256" key="1">
    <source>
        <dbReference type="SAM" id="MobiDB-lite"/>
    </source>
</evidence>
<dbReference type="Proteomes" id="UP000318053">
    <property type="component" value="Unassembled WGS sequence"/>
</dbReference>
<dbReference type="AlphaFoldDB" id="A0A5C5WYN9"/>
<proteinExistence type="predicted"/>
<accession>A0A5C5WYN9</accession>
<evidence type="ECO:0000313" key="2">
    <source>
        <dbReference type="EMBL" id="TWT55708.1"/>
    </source>
</evidence>
<comment type="caution">
    <text evidence="2">The sequence shown here is derived from an EMBL/GenBank/DDBJ whole genome shotgun (WGS) entry which is preliminary data.</text>
</comment>
<reference evidence="2 3" key="1">
    <citation type="submission" date="2019-02" db="EMBL/GenBank/DDBJ databases">
        <title>Deep-cultivation of Planctomycetes and their phenomic and genomic characterization uncovers novel biology.</title>
        <authorList>
            <person name="Wiegand S."/>
            <person name="Jogler M."/>
            <person name="Boedeker C."/>
            <person name="Pinto D."/>
            <person name="Vollmers J."/>
            <person name="Rivas-Marin E."/>
            <person name="Kohn T."/>
            <person name="Peeters S.H."/>
            <person name="Heuer A."/>
            <person name="Rast P."/>
            <person name="Oberbeckmann S."/>
            <person name="Bunk B."/>
            <person name="Jeske O."/>
            <person name="Meyerdierks A."/>
            <person name="Storesund J.E."/>
            <person name="Kallscheuer N."/>
            <person name="Luecker S."/>
            <person name="Lage O.M."/>
            <person name="Pohl T."/>
            <person name="Merkel B.J."/>
            <person name="Hornburger P."/>
            <person name="Mueller R.-W."/>
            <person name="Bruemmer F."/>
            <person name="Labrenz M."/>
            <person name="Spormann A.M."/>
            <person name="Op Den Camp H."/>
            <person name="Overmann J."/>
            <person name="Amann R."/>
            <person name="Jetten M.S.M."/>
            <person name="Mascher T."/>
            <person name="Medema M.H."/>
            <person name="Devos D.P."/>
            <person name="Kaster A.-K."/>
            <person name="Ovreas L."/>
            <person name="Rohde M."/>
            <person name="Galperin M.Y."/>
            <person name="Jogler C."/>
        </authorList>
    </citation>
    <scope>NUCLEOTIDE SEQUENCE [LARGE SCALE GENOMIC DNA]</scope>
    <source>
        <strain evidence="2 3">CA85</strain>
    </source>
</reference>
<sequence>MTLPFVCEAVLVTRRVSEDYRLTTHRRILNIAGDLSVAITTGNVIPAQVVMTIGSAGGRSMNERPMASKPKQTATTPTSQYWVSGPPG</sequence>
<feature type="compositionally biased region" description="Polar residues" evidence="1">
    <location>
        <begin position="70"/>
        <end position="82"/>
    </location>
</feature>
<keyword evidence="3" id="KW-1185">Reference proteome</keyword>
<feature type="region of interest" description="Disordered" evidence="1">
    <location>
        <begin position="58"/>
        <end position="88"/>
    </location>
</feature>
<name>A0A5C5WYN9_9BACT</name>
<protein>
    <submittedName>
        <fullName evidence="2">Uncharacterized protein</fullName>
    </submittedName>
</protein>
<dbReference type="EMBL" id="SJPK01000022">
    <property type="protein sequence ID" value="TWT55708.1"/>
    <property type="molecule type" value="Genomic_DNA"/>
</dbReference>
<organism evidence="2 3">
    <name type="scientific">Allorhodopirellula solitaria</name>
    <dbReference type="NCBI Taxonomy" id="2527987"/>
    <lineage>
        <taxon>Bacteria</taxon>
        <taxon>Pseudomonadati</taxon>
        <taxon>Planctomycetota</taxon>
        <taxon>Planctomycetia</taxon>
        <taxon>Pirellulales</taxon>
        <taxon>Pirellulaceae</taxon>
        <taxon>Allorhodopirellula</taxon>
    </lineage>
</organism>
<gene>
    <name evidence="2" type="ORF">CA85_48080</name>
</gene>